<organism evidence="2 3">
    <name type="scientific">Deinococcus puniceus</name>
    <dbReference type="NCBI Taxonomy" id="1182568"/>
    <lineage>
        <taxon>Bacteria</taxon>
        <taxon>Thermotogati</taxon>
        <taxon>Deinococcota</taxon>
        <taxon>Deinococci</taxon>
        <taxon>Deinococcales</taxon>
        <taxon>Deinococcaceae</taxon>
        <taxon>Deinococcus</taxon>
    </lineage>
</organism>
<sequence>MRRSGFPQHFWSHLLAWPGLLTVLSVLAVLLGSPPPSPDAGARMSAGSVAPVLPELRPAPQPSPGSPTLTPAAAEPFRLPRAPYGVVAALPEWEEPLLKLDLNVLGRRQIDGG</sequence>
<name>A0A172T9C8_9DEIO</name>
<keyword evidence="3" id="KW-1185">Reference proteome</keyword>
<dbReference type="KEGG" id="dpu:SU48_07040"/>
<evidence type="ECO:0000313" key="3">
    <source>
        <dbReference type="Proteomes" id="UP000077363"/>
    </source>
</evidence>
<feature type="region of interest" description="Disordered" evidence="1">
    <location>
        <begin position="53"/>
        <end position="74"/>
    </location>
</feature>
<protein>
    <submittedName>
        <fullName evidence="2">Uncharacterized protein</fullName>
    </submittedName>
</protein>
<evidence type="ECO:0000256" key="1">
    <source>
        <dbReference type="SAM" id="MobiDB-lite"/>
    </source>
</evidence>
<evidence type="ECO:0000313" key="2">
    <source>
        <dbReference type="EMBL" id="ANE43562.1"/>
    </source>
</evidence>
<dbReference type="RefSeq" id="WP_082869703.1">
    <property type="nucleotide sequence ID" value="NZ_CP011387.1"/>
</dbReference>
<gene>
    <name evidence="2" type="ORF">SU48_07040</name>
</gene>
<accession>A0A172T9C8</accession>
<dbReference type="AlphaFoldDB" id="A0A172T9C8"/>
<reference evidence="2 3" key="1">
    <citation type="submission" date="2015-01" db="EMBL/GenBank/DDBJ databases">
        <title>Deinococcus puniceus/DY1/ whole genome sequencing.</title>
        <authorList>
            <person name="Kim M.K."/>
            <person name="Srinivasan S."/>
            <person name="Lee J.-J."/>
        </authorList>
    </citation>
    <scope>NUCLEOTIDE SEQUENCE [LARGE SCALE GENOMIC DNA]</scope>
    <source>
        <strain evidence="2 3">DY1</strain>
    </source>
</reference>
<proteinExistence type="predicted"/>
<dbReference type="PATRIC" id="fig|1182568.3.peg.1467"/>
<dbReference type="Proteomes" id="UP000077363">
    <property type="component" value="Chromosome"/>
</dbReference>
<dbReference type="EMBL" id="CP011387">
    <property type="protein sequence ID" value="ANE43562.1"/>
    <property type="molecule type" value="Genomic_DNA"/>
</dbReference>